<dbReference type="RefSeq" id="WP_005792918.1">
    <property type="nucleotide sequence ID" value="NZ_ACQT01000003.1"/>
</dbReference>
<dbReference type="EMBL" id="ACQT01000003">
    <property type="protein sequence ID" value="EER62151.1"/>
    <property type="molecule type" value="Genomic_DNA"/>
</dbReference>
<name>C5T043_ACIDE</name>
<keyword evidence="2" id="KW-1185">Reference proteome</keyword>
<sequence length="430" mass="48823">MKAKLLLPHGDYSGNLLWRKADLLGNEELLAESVKTMIALGYWASPFPEGDGVAFNDKAGGRSRQEVLADFAAAFPWLDVAMGESGDANLELAEFEVEEETEIVCTVIVPLERVFFEESFELGPFRFVCRREFDERPQDRLADWDGDYLQFDTELKYRDLLKVNRAIAYNDVVICKCLALAEHALDVIRFRFSAFDRPEFTPNPAGQLDDGSYVVEIVPHGRTHLKPLNLKGISRPMSASNNWLGPEIDDCDFRARELLVAMLGGRPDELALCVKAALRACHQSFYSLGDESRLLNLVFALDGLVHPKKPWTGWKHRTYVAALVSHGKVERFRSALVRYDELYTDIRNALVHKGKDFYELAQEPAPCCQDLYGFIIDVVELIADLRMTTVDELRGQATQWLATPAFRSCYEEEIQRICSLRQSPVSFPNW</sequence>
<comment type="caution">
    <text evidence="1">The sequence shown here is derived from an EMBL/GenBank/DDBJ whole genome shotgun (WGS) entry which is preliminary data.</text>
</comment>
<dbReference type="OrthoDB" id="9154930at2"/>
<evidence type="ECO:0000313" key="2">
    <source>
        <dbReference type="Proteomes" id="UP000003856"/>
    </source>
</evidence>
<evidence type="ECO:0000313" key="1">
    <source>
        <dbReference type="EMBL" id="EER62151.1"/>
    </source>
</evidence>
<proteinExistence type="predicted"/>
<dbReference type="PATRIC" id="fig|573060.9.peg.4944"/>
<gene>
    <name evidence="1" type="ORF">AcdelDRAFT_0273</name>
</gene>
<accession>C5T043</accession>
<evidence type="ECO:0008006" key="3">
    <source>
        <dbReference type="Google" id="ProtNLM"/>
    </source>
</evidence>
<reference evidence="1 2" key="1">
    <citation type="submission" date="2009-05" db="EMBL/GenBank/DDBJ databases">
        <title>The draft genome of Acidovorax delafieldii 2AN.</title>
        <authorList>
            <consortium name="US DOE Joint Genome Institute (JGI-PGF)"/>
            <person name="Lucas S."/>
            <person name="Copeland A."/>
            <person name="Lapidus A."/>
            <person name="Glavina del Rio T."/>
            <person name="Tice H."/>
            <person name="Bruce D."/>
            <person name="Goodwin L."/>
            <person name="Pitluck S."/>
            <person name="Larimer F."/>
            <person name="Land M.L."/>
            <person name="Hauser L."/>
            <person name="Shelobolina E.S."/>
            <person name="Picardal F."/>
            <person name="Roden E."/>
            <person name="Emerson D."/>
        </authorList>
    </citation>
    <scope>NUCLEOTIDE SEQUENCE [LARGE SCALE GENOMIC DNA]</scope>
    <source>
        <strain evidence="1 2">2AN</strain>
    </source>
</reference>
<dbReference type="Proteomes" id="UP000003856">
    <property type="component" value="Unassembled WGS sequence"/>
</dbReference>
<organism evidence="1 2">
    <name type="scientific">Acidovorax delafieldii 2AN</name>
    <dbReference type="NCBI Taxonomy" id="573060"/>
    <lineage>
        <taxon>Bacteria</taxon>
        <taxon>Pseudomonadati</taxon>
        <taxon>Pseudomonadota</taxon>
        <taxon>Betaproteobacteria</taxon>
        <taxon>Burkholderiales</taxon>
        <taxon>Comamonadaceae</taxon>
        <taxon>Acidovorax</taxon>
    </lineage>
</organism>
<protein>
    <recommendedName>
        <fullName evidence="3">Apea-like HEPN domain-containing protein</fullName>
    </recommendedName>
</protein>
<dbReference type="AlphaFoldDB" id="C5T043"/>